<dbReference type="FunFam" id="2.40.50.140:FF:000002">
    <property type="entry name" value="Translation initiation factor IF-1"/>
    <property type="match status" value="1"/>
</dbReference>
<gene>
    <name evidence="9" type="ORF">QN277_008746</name>
</gene>
<accession>A0AAE1IRQ9</accession>
<evidence type="ECO:0000259" key="8">
    <source>
        <dbReference type="PROSITE" id="PS50832"/>
    </source>
</evidence>
<comment type="similarity">
    <text evidence="2">Belongs to the IF-1 family.</text>
</comment>
<dbReference type="PANTHER" id="PTHR33370">
    <property type="entry name" value="TRANSLATION INITIATION FACTOR IF-1, CHLOROPLASTIC"/>
    <property type="match status" value="1"/>
</dbReference>
<protein>
    <recommendedName>
        <fullName evidence="6">Translation initiation factor IF-1, chloroplastic</fullName>
    </recommendedName>
</protein>
<organism evidence="9 10">
    <name type="scientific">Acacia crassicarpa</name>
    <name type="common">northern wattle</name>
    <dbReference type="NCBI Taxonomy" id="499986"/>
    <lineage>
        <taxon>Eukaryota</taxon>
        <taxon>Viridiplantae</taxon>
        <taxon>Streptophyta</taxon>
        <taxon>Embryophyta</taxon>
        <taxon>Tracheophyta</taxon>
        <taxon>Spermatophyta</taxon>
        <taxon>Magnoliopsida</taxon>
        <taxon>eudicotyledons</taxon>
        <taxon>Gunneridae</taxon>
        <taxon>Pentapetalae</taxon>
        <taxon>rosids</taxon>
        <taxon>fabids</taxon>
        <taxon>Fabales</taxon>
        <taxon>Fabaceae</taxon>
        <taxon>Caesalpinioideae</taxon>
        <taxon>mimosoid clade</taxon>
        <taxon>Acacieae</taxon>
        <taxon>Acacia</taxon>
    </lineage>
</organism>
<evidence type="ECO:0000256" key="5">
    <source>
        <dbReference type="ARBA" id="ARBA00022917"/>
    </source>
</evidence>
<dbReference type="InterPro" id="IPR003029">
    <property type="entry name" value="S1_domain"/>
</dbReference>
<evidence type="ECO:0000313" key="9">
    <source>
        <dbReference type="EMBL" id="KAK4255795.1"/>
    </source>
</evidence>
<sequence length="145" mass="16372">MLASSSFQHRSSILHTHLLTSPRPAFSPFALLSNSFSHSRSSPLFLKSHPLLETKPLESFLLQAKSPPADRPSESKWVHEGLITESLPNGMFRVRLDNEDLILGYISGKIRKNFVRILPGDRVKVEVSRYDTSKGRIVYRVRGST</sequence>
<reference evidence="9" key="1">
    <citation type="submission" date="2023-10" db="EMBL/GenBank/DDBJ databases">
        <title>Chromosome-level genome of the transformable northern wattle, Acacia crassicarpa.</title>
        <authorList>
            <person name="Massaro I."/>
            <person name="Sinha N.R."/>
            <person name="Poethig S."/>
            <person name="Leichty A.R."/>
        </authorList>
    </citation>
    <scope>NUCLEOTIDE SEQUENCE</scope>
    <source>
        <strain evidence="9">Acra3RX</strain>
        <tissue evidence="9">Leaf</tissue>
    </source>
</reference>
<dbReference type="AlphaFoldDB" id="A0AAE1IRQ9"/>
<keyword evidence="10" id="KW-1185">Reference proteome</keyword>
<evidence type="ECO:0000256" key="7">
    <source>
        <dbReference type="PROSITE-ProRule" id="PRU00181"/>
    </source>
</evidence>
<dbReference type="Pfam" id="PF01176">
    <property type="entry name" value="eIF-1a"/>
    <property type="match status" value="1"/>
</dbReference>
<comment type="subunit">
    <text evidence="3">Component of the 30S ribosomal translation pre-initiation complex which assembles on the 30S ribosome in the order IF-2 and IF-3, IF-1 and N-formylmethionyl-tRNA(fMet); mRNA recruitment can occur at any time during PIC assembly.</text>
</comment>
<evidence type="ECO:0000256" key="6">
    <source>
        <dbReference type="ARBA" id="ARBA00068272"/>
    </source>
</evidence>
<dbReference type="InterPro" id="IPR012340">
    <property type="entry name" value="NA-bd_OB-fold"/>
</dbReference>
<dbReference type="GO" id="GO:0003743">
    <property type="term" value="F:translation initiation factor activity"/>
    <property type="evidence" value="ECO:0007669"/>
    <property type="project" value="UniProtKB-UniRule"/>
</dbReference>
<evidence type="ECO:0000256" key="3">
    <source>
        <dbReference type="ARBA" id="ARBA00011599"/>
    </source>
</evidence>
<dbReference type="SUPFAM" id="SSF50249">
    <property type="entry name" value="Nucleic acid-binding proteins"/>
    <property type="match status" value="1"/>
</dbReference>
<name>A0AAE1IRQ9_9FABA</name>
<dbReference type="InterPro" id="IPR006196">
    <property type="entry name" value="RNA-binding_domain_S1_IF1"/>
</dbReference>
<evidence type="ECO:0000256" key="4">
    <source>
        <dbReference type="ARBA" id="ARBA00022540"/>
    </source>
</evidence>
<dbReference type="HAMAP" id="MF_00075">
    <property type="entry name" value="IF_1"/>
    <property type="match status" value="1"/>
</dbReference>
<keyword evidence="4 7" id="KW-0396">Initiation factor</keyword>
<dbReference type="CDD" id="cd04451">
    <property type="entry name" value="S1_IF1"/>
    <property type="match status" value="1"/>
</dbReference>
<dbReference type="GO" id="GO:0005829">
    <property type="term" value="C:cytosol"/>
    <property type="evidence" value="ECO:0007669"/>
    <property type="project" value="TreeGrafter"/>
</dbReference>
<dbReference type="Gene3D" id="2.40.50.140">
    <property type="entry name" value="Nucleic acid-binding proteins"/>
    <property type="match status" value="1"/>
</dbReference>
<comment type="function">
    <text evidence="1">One of the essential components for the initiation of protein synthesis. Stabilizes the binding of IF-2 and IF-3 on the 30S subunit to which N-formylmethionyl-tRNA(fMet) subsequently binds. Helps modulate mRNA selection, yielding the 30S pre-initiation complex (PIC). Upon addition of the 50S ribosomal subunit IF-1, IF-2 and IF-3 are released leaving the mature 70S translation initiation complex.</text>
</comment>
<evidence type="ECO:0000256" key="2">
    <source>
        <dbReference type="ARBA" id="ARBA00010939"/>
    </source>
</evidence>
<feature type="domain" description="S1-like" evidence="8">
    <location>
        <begin position="80"/>
        <end position="142"/>
    </location>
</feature>
<evidence type="ECO:0000256" key="1">
    <source>
        <dbReference type="ARBA" id="ARBA00003935"/>
    </source>
</evidence>
<dbReference type="EMBL" id="JAWXYG010000013">
    <property type="protein sequence ID" value="KAK4255795.1"/>
    <property type="molecule type" value="Genomic_DNA"/>
</dbReference>
<dbReference type="NCBIfam" id="TIGR00008">
    <property type="entry name" value="infA"/>
    <property type="match status" value="1"/>
</dbReference>
<proteinExistence type="inferred from homology"/>
<dbReference type="SMART" id="SM00316">
    <property type="entry name" value="S1"/>
    <property type="match status" value="1"/>
</dbReference>
<dbReference type="GO" id="GO:0043022">
    <property type="term" value="F:ribosome binding"/>
    <property type="evidence" value="ECO:0007669"/>
    <property type="project" value="TreeGrafter"/>
</dbReference>
<comment type="caution">
    <text evidence="9">The sequence shown here is derived from an EMBL/GenBank/DDBJ whole genome shotgun (WGS) entry which is preliminary data.</text>
</comment>
<evidence type="ECO:0000313" key="10">
    <source>
        <dbReference type="Proteomes" id="UP001293593"/>
    </source>
</evidence>
<dbReference type="Proteomes" id="UP001293593">
    <property type="component" value="Unassembled WGS sequence"/>
</dbReference>
<dbReference type="InterPro" id="IPR004368">
    <property type="entry name" value="TIF_IF1"/>
</dbReference>
<dbReference type="PROSITE" id="PS50832">
    <property type="entry name" value="S1_IF1_TYPE"/>
    <property type="match status" value="1"/>
</dbReference>
<keyword evidence="5 7" id="KW-0648">Protein biosynthesis</keyword>
<dbReference type="GO" id="GO:0003723">
    <property type="term" value="F:RNA binding"/>
    <property type="evidence" value="ECO:0007669"/>
    <property type="project" value="InterPro"/>
</dbReference>
<dbReference type="PANTHER" id="PTHR33370:SF1">
    <property type="entry name" value="TRANSLATION INITIATION FACTOR IF-1, CHLOROPLASTIC"/>
    <property type="match status" value="1"/>
</dbReference>